<proteinExistence type="predicted"/>
<protein>
    <submittedName>
        <fullName evidence="2">Uncharacterized protein</fullName>
    </submittedName>
</protein>
<keyword evidence="3" id="KW-1185">Reference proteome</keyword>
<dbReference type="EMBL" id="JACHLY010000001">
    <property type="protein sequence ID" value="MBB5998576.1"/>
    <property type="molecule type" value="Genomic_DNA"/>
</dbReference>
<comment type="caution">
    <text evidence="2">The sequence shown here is derived from an EMBL/GenBank/DDBJ whole genome shotgun (WGS) entry which is preliminary data.</text>
</comment>
<organism evidence="2 3">
    <name type="scientific">Streptomonospora salina</name>
    <dbReference type="NCBI Taxonomy" id="104205"/>
    <lineage>
        <taxon>Bacteria</taxon>
        <taxon>Bacillati</taxon>
        <taxon>Actinomycetota</taxon>
        <taxon>Actinomycetes</taxon>
        <taxon>Streptosporangiales</taxon>
        <taxon>Nocardiopsidaceae</taxon>
        <taxon>Streptomonospora</taxon>
    </lineage>
</organism>
<evidence type="ECO:0000313" key="3">
    <source>
        <dbReference type="Proteomes" id="UP000578077"/>
    </source>
</evidence>
<dbReference type="AlphaFoldDB" id="A0A841E6E0"/>
<sequence>MSIRSPRDGSAAASPATPPAERPYPAPPGAAIPASDTDIPEE</sequence>
<feature type="region of interest" description="Disordered" evidence="1">
    <location>
        <begin position="1"/>
        <end position="42"/>
    </location>
</feature>
<evidence type="ECO:0000313" key="2">
    <source>
        <dbReference type="EMBL" id="MBB5998576.1"/>
    </source>
</evidence>
<gene>
    <name evidence="2" type="ORF">HNR25_002327</name>
</gene>
<feature type="compositionally biased region" description="Pro residues" evidence="1">
    <location>
        <begin position="16"/>
        <end position="30"/>
    </location>
</feature>
<reference evidence="2 3" key="1">
    <citation type="submission" date="2020-08" db="EMBL/GenBank/DDBJ databases">
        <title>Sequencing the genomes of 1000 actinobacteria strains.</title>
        <authorList>
            <person name="Klenk H.-P."/>
        </authorList>
    </citation>
    <scope>NUCLEOTIDE SEQUENCE [LARGE SCALE GENOMIC DNA]</scope>
    <source>
        <strain evidence="2 3">DSM 44593</strain>
    </source>
</reference>
<evidence type="ECO:0000256" key="1">
    <source>
        <dbReference type="SAM" id="MobiDB-lite"/>
    </source>
</evidence>
<name>A0A841E6E0_9ACTN</name>
<dbReference type="Proteomes" id="UP000578077">
    <property type="component" value="Unassembled WGS sequence"/>
</dbReference>
<accession>A0A841E6E0</accession>